<dbReference type="InterPro" id="IPR035906">
    <property type="entry name" value="MetI-like_sf"/>
</dbReference>
<evidence type="ECO:0000256" key="6">
    <source>
        <dbReference type="ARBA" id="ARBA00023136"/>
    </source>
</evidence>
<dbReference type="PANTHER" id="PTHR43386:SF23">
    <property type="entry name" value="ABC TRANSPORTER"/>
    <property type="match status" value="1"/>
</dbReference>
<feature type="transmembrane region" description="Helical" evidence="7">
    <location>
        <begin position="32"/>
        <end position="53"/>
    </location>
</feature>
<dbReference type="InterPro" id="IPR050366">
    <property type="entry name" value="BP-dependent_transpt_permease"/>
</dbReference>
<feature type="transmembrane region" description="Helical" evidence="7">
    <location>
        <begin position="141"/>
        <end position="165"/>
    </location>
</feature>
<evidence type="ECO:0000256" key="1">
    <source>
        <dbReference type="ARBA" id="ARBA00004651"/>
    </source>
</evidence>
<dbReference type="GO" id="GO:0055085">
    <property type="term" value="P:transmembrane transport"/>
    <property type="evidence" value="ECO:0007669"/>
    <property type="project" value="InterPro"/>
</dbReference>
<keyword evidence="4 7" id="KW-0812">Transmembrane</keyword>
<protein>
    <submittedName>
        <fullName evidence="9">Dipeptide transport system permease protein dppc</fullName>
    </submittedName>
</protein>
<evidence type="ECO:0000256" key="2">
    <source>
        <dbReference type="ARBA" id="ARBA00022448"/>
    </source>
</evidence>
<reference evidence="9" key="1">
    <citation type="journal article" date="2015" name="Proc. Natl. Acad. Sci. U.S.A.">
        <title>Networks of energetic and metabolic interactions define dynamics in microbial communities.</title>
        <authorList>
            <person name="Embree M."/>
            <person name="Liu J.K."/>
            <person name="Al-Bassam M.M."/>
            <person name="Zengler K."/>
        </authorList>
    </citation>
    <scope>NUCLEOTIDE SEQUENCE</scope>
</reference>
<keyword evidence="5 7" id="KW-1133">Transmembrane helix</keyword>
<dbReference type="GO" id="GO:0005886">
    <property type="term" value="C:plasma membrane"/>
    <property type="evidence" value="ECO:0007669"/>
    <property type="project" value="UniProtKB-SubCell"/>
</dbReference>
<evidence type="ECO:0000259" key="8">
    <source>
        <dbReference type="PROSITE" id="PS50928"/>
    </source>
</evidence>
<sequence length="296" mass="31292">MRSGQAVAADSPDAAGFRLAGALGLGSRRGRWLWAMGTCLAAFAAVPILAWLLGQAGLDPDLAARNQPPSFSHPFGTDSLGRDMLSRTVHGLMLSLRVGLLAAAASSVLALVLGVASATLGRVADAAVSWLVDIFMTVPHMVLLILISFAVGGGARGVVIAVALTHWPALTRVIRAEVLQLRGALYVRTARRFGKGPLTVAATHMMPHLLPQFFIGLILLFPHAILHEAALSFLGVGLSPHTPAVGILLAESMRHLSTGYWWLGILPGAALLALVKCFDILGYNLDRLLDPRTSQE</sequence>
<evidence type="ECO:0000256" key="3">
    <source>
        <dbReference type="ARBA" id="ARBA00022475"/>
    </source>
</evidence>
<dbReference type="AlphaFoldDB" id="A0A0W8G5C2"/>
<dbReference type="EMBL" id="LNQE01000244">
    <property type="protein sequence ID" value="KUG28242.1"/>
    <property type="molecule type" value="Genomic_DNA"/>
</dbReference>
<accession>A0A0W8G5C2</accession>
<dbReference type="SUPFAM" id="SSF161098">
    <property type="entry name" value="MetI-like"/>
    <property type="match status" value="1"/>
</dbReference>
<feature type="transmembrane region" description="Helical" evidence="7">
    <location>
        <begin position="259"/>
        <end position="278"/>
    </location>
</feature>
<dbReference type="Pfam" id="PF00528">
    <property type="entry name" value="BPD_transp_1"/>
    <property type="match status" value="1"/>
</dbReference>
<evidence type="ECO:0000256" key="7">
    <source>
        <dbReference type="SAM" id="Phobius"/>
    </source>
</evidence>
<proteinExistence type="predicted"/>
<dbReference type="Gene3D" id="1.10.3720.10">
    <property type="entry name" value="MetI-like"/>
    <property type="match status" value="1"/>
</dbReference>
<keyword evidence="2" id="KW-0813">Transport</keyword>
<gene>
    <name evidence="9" type="ORF">ASZ90_001899</name>
</gene>
<organism evidence="9">
    <name type="scientific">hydrocarbon metagenome</name>
    <dbReference type="NCBI Taxonomy" id="938273"/>
    <lineage>
        <taxon>unclassified sequences</taxon>
        <taxon>metagenomes</taxon>
        <taxon>ecological metagenomes</taxon>
    </lineage>
</organism>
<comment type="caution">
    <text evidence="9">The sequence shown here is derived from an EMBL/GenBank/DDBJ whole genome shotgun (WGS) entry which is preliminary data.</text>
</comment>
<name>A0A0W8G5C2_9ZZZZ</name>
<keyword evidence="6 7" id="KW-0472">Membrane</keyword>
<evidence type="ECO:0000256" key="4">
    <source>
        <dbReference type="ARBA" id="ARBA00022692"/>
    </source>
</evidence>
<evidence type="ECO:0000256" key="5">
    <source>
        <dbReference type="ARBA" id="ARBA00022989"/>
    </source>
</evidence>
<comment type="subcellular location">
    <subcellularLocation>
        <location evidence="1">Cell membrane</location>
        <topology evidence="1">Multi-pass membrane protein</topology>
    </subcellularLocation>
</comment>
<keyword evidence="3" id="KW-1003">Cell membrane</keyword>
<evidence type="ECO:0000313" key="9">
    <source>
        <dbReference type="EMBL" id="KUG28242.1"/>
    </source>
</evidence>
<dbReference type="PANTHER" id="PTHR43386">
    <property type="entry name" value="OLIGOPEPTIDE TRANSPORT SYSTEM PERMEASE PROTEIN APPC"/>
    <property type="match status" value="1"/>
</dbReference>
<feature type="transmembrane region" description="Helical" evidence="7">
    <location>
        <begin position="94"/>
        <end position="121"/>
    </location>
</feature>
<dbReference type="PROSITE" id="PS50928">
    <property type="entry name" value="ABC_TM1"/>
    <property type="match status" value="1"/>
</dbReference>
<feature type="domain" description="ABC transmembrane type-1" evidence="8">
    <location>
        <begin position="92"/>
        <end position="282"/>
    </location>
</feature>
<dbReference type="InterPro" id="IPR000515">
    <property type="entry name" value="MetI-like"/>
</dbReference>